<dbReference type="EMBL" id="RWGY01000009">
    <property type="protein sequence ID" value="TVU34979.1"/>
    <property type="molecule type" value="Genomic_DNA"/>
</dbReference>
<feature type="transmembrane region" description="Helical" evidence="2">
    <location>
        <begin position="226"/>
        <end position="243"/>
    </location>
</feature>
<protein>
    <submittedName>
        <fullName evidence="3">Uncharacterized protein</fullName>
    </submittedName>
</protein>
<accession>A0A5J9VFR6</accession>
<keyword evidence="4" id="KW-1185">Reference proteome</keyword>
<dbReference type="AlphaFoldDB" id="A0A5J9VFR6"/>
<feature type="non-terminal residue" evidence="3">
    <location>
        <position position="1"/>
    </location>
</feature>
<name>A0A5J9VFR6_9POAL</name>
<reference evidence="3 4" key="1">
    <citation type="journal article" date="2019" name="Sci. Rep.">
        <title>A high-quality genome of Eragrostis curvula grass provides insights into Poaceae evolution and supports new strategies to enhance forage quality.</title>
        <authorList>
            <person name="Carballo J."/>
            <person name="Santos B.A.C.M."/>
            <person name="Zappacosta D."/>
            <person name="Garbus I."/>
            <person name="Selva J.P."/>
            <person name="Gallo C.A."/>
            <person name="Diaz A."/>
            <person name="Albertini E."/>
            <person name="Caccamo M."/>
            <person name="Echenique V."/>
        </authorList>
    </citation>
    <scope>NUCLEOTIDE SEQUENCE [LARGE SCALE GENOMIC DNA]</scope>
    <source>
        <strain evidence="4">cv. Victoria</strain>
        <tissue evidence="3">Leaf</tissue>
    </source>
</reference>
<feature type="region of interest" description="Disordered" evidence="1">
    <location>
        <begin position="105"/>
        <end position="134"/>
    </location>
</feature>
<feature type="transmembrane region" description="Helical" evidence="2">
    <location>
        <begin position="255"/>
        <end position="282"/>
    </location>
</feature>
<keyword evidence="2" id="KW-0472">Membrane</keyword>
<proteinExistence type="predicted"/>
<gene>
    <name evidence="3" type="ORF">EJB05_16838</name>
</gene>
<evidence type="ECO:0000313" key="4">
    <source>
        <dbReference type="Proteomes" id="UP000324897"/>
    </source>
</evidence>
<feature type="transmembrane region" description="Helical" evidence="2">
    <location>
        <begin position="288"/>
        <end position="307"/>
    </location>
</feature>
<comment type="caution">
    <text evidence="3">The sequence shown here is derived from an EMBL/GenBank/DDBJ whole genome shotgun (WGS) entry which is preliminary data.</text>
</comment>
<keyword evidence="2" id="KW-0812">Transmembrane</keyword>
<keyword evidence="2" id="KW-1133">Transmembrane helix</keyword>
<evidence type="ECO:0000313" key="3">
    <source>
        <dbReference type="EMBL" id="TVU34979.1"/>
    </source>
</evidence>
<dbReference type="Gramene" id="TVU34979">
    <property type="protein sequence ID" value="TVU34979"/>
    <property type="gene ID" value="EJB05_16838"/>
</dbReference>
<dbReference type="Proteomes" id="UP000324897">
    <property type="component" value="Unassembled WGS sequence"/>
</dbReference>
<evidence type="ECO:0000256" key="1">
    <source>
        <dbReference type="SAM" id="MobiDB-lite"/>
    </source>
</evidence>
<evidence type="ECO:0000256" key="2">
    <source>
        <dbReference type="SAM" id="Phobius"/>
    </source>
</evidence>
<organism evidence="3 4">
    <name type="scientific">Eragrostis curvula</name>
    <name type="common">weeping love grass</name>
    <dbReference type="NCBI Taxonomy" id="38414"/>
    <lineage>
        <taxon>Eukaryota</taxon>
        <taxon>Viridiplantae</taxon>
        <taxon>Streptophyta</taxon>
        <taxon>Embryophyta</taxon>
        <taxon>Tracheophyta</taxon>
        <taxon>Spermatophyta</taxon>
        <taxon>Magnoliopsida</taxon>
        <taxon>Liliopsida</taxon>
        <taxon>Poales</taxon>
        <taxon>Poaceae</taxon>
        <taxon>PACMAD clade</taxon>
        <taxon>Chloridoideae</taxon>
        <taxon>Eragrostideae</taxon>
        <taxon>Eragrostidinae</taxon>
        <taxon>Eragrostis</taxon>
    </lineage>
</organism>
<dbReference type="OrthoDB" id="693818at2759"/>
<sequence length="411" mass="45676">MAVRFELGLESRRFRVGVPAAKYFSRASRSRRSGDTPSLAGHALLLPRRRLASTVVRNPRPPFLPLAFAFHLTSVKGGNPSFPRAGVFQFSARVLLPTTRGPEVLLRSSPASDRPRACTPPGFRSGTRSFTDGPRPPLPFRLPTLLRSRRQAAATEASPILLKFNMEKATFGPLDITGLLVSLVLTWATKTRVQSVTRASVTVGDMLTAPLLGVHDHGHAAKRCQYWLLATFFHSLTMISYVCKDHGPSEGLWDWILFFKCLGHLLNLIGSFLLLILLARHYPITEDLLVAGIIVGFGFISYLLIFFTDKMCLEGTIVWEIMLIPITMCMHALRFASQGLFLAFLCLIPRETSDASGVLSAVFEQLMKHLPFNIATLLSAVSRLADAIFMWSDKTRDTGNFFRSILQECLL</sequence>